<proteinExistence type="predicted"/>
<sequence>MAEIESSVYTSPEAQPIIDGRTVPLTEQAPRRVREPDGTGELEELSTMPTPIALSDGEGWATPAVLQDSVWQSDQANDLLPPSHPIVDTKQPDTQGADDWLDGIADEIGEVWLYGPPDSGPSPQTSMVTDPRTTGGRIYKGCKCDEHQEAYIDWPTQNADLTIAQCMKVCMYCGKDFTTAAELRKHLRQSKYSKQNLAVQMETRGKGSSLTLSWTQRRRTEPPITRSEARRTRTQSHIDRENRASLQC</sequence>
<evidence type="ECO:0000313" key="5">
    <source>
        <dbReference type="Proteomes" id="UP000042958"/>
    </source>
</evidence>
<dbReference type="STRING" id="104259.A0A0F7U157"/>
<organism evidence="4 5">
    <name type="scientific">Penicillium brasilianum</name>
    <dbReference type="NCBI Taxonomy" id="104259"/>
    <lineage>
        <taxon>Eukaryota</taxon>
        <taxon>Fungi</taxon>
        <taxon>Dikarya</taxon>
        <taxon>Ascomycota</taxon>
        <taxon>Pezizomycotina</taxon>
        <taxon>Eurotiomycetes</taxon>
        <taxon>Eurotiomycetidae</taxon>
        <taxon>Eurotiales</taxon>
        <taxon>Aspergillaceae</taxon>
        <taxon>Penicillium</taxon>
    </lineage>
</organism>
<dbReference type="GO" id="GO:0008270">
    <property type="term" value="F:zinc ion binding"/>
    <property type="evidence" value="ECO:0007669"/>
    <property type="project" value="UniProtKB-KW"/>
</dbReference>
<evidence type="ECO:0000256" key="1">
    <source>
        <dbReference type="PROSITE-ProRule" id="PRU00042"/>
    </source>
</evidence>
<dbReference type="EMBL" id="CDHK01000021">
    <property type="protein sequence ID" value="CEJ62709.1"/>
    <property type="molecule type" value="Genomic_DNA"/>
</dbReference>
<accession>A0A0F7U157</accession>
<dbReference type="PROSITE" id="PS50157">
    <property type="entry name" value="ZINC_FINGER_C2H2_2"/>
    <property type="match status" value="1"/>
</dbReference>
<keyword evidence="1" id="KW-0862">Zinc</keyword>
<feature type="domain" description="C2H2-type" evidence="3">
    <location>
        <begin position="168"/>
        <end position="197"/>
    </location>
</feature>
<dbReference type="InterPro" id="IPR013087">
    <property type="entry name" value="Znf_C2H2_type"/>
</dbReference>
<keyword evidence="1" id="KW-0863">Zinc-finger</keyword>
<keyword evidence="5" id="KW-1185">Reference proteome</keyword>
<dbReference type="OrthoDB" id="4226558at2759"/>
<evidence type="ECO:0000313" key="4">
    <source>
        <dbReference type="EMBL" id="CEJ62709.1"/>
    </source>
</evidence>
<keyword evidence="1" id="KW-0479">Metal-binding</keyword>
<evidence type="ECO:0000256" key="2">
    <source>
        <dbReference type="SAM" id="MobiDB-lite"/>
    </source>
</evidence>
<feature type="region of interest" description="Disordered" evidence="2">
    <location>
        <begin position="208"/>
        <end position="248"/>
    </location>
</feature>
<dbReference type="Proteomes" id="UP000042958">
    <property type="component" value="Unassembled WGS sequence"/>
</dbReference>
<dbReference type="AlphaFoldDB" id="A0A0F7U157"/>
<reference evidence="5" key="1">
    <citation type="journal article" date="2015" name="Genome Announc.">
        <title>Draft genome sequence of the fungus Penicillium brasilianum MG11.</title>
        <authorList>
            <person name="Horn F."/>
            <person name="Linde J."/>
            <person name="Mattern D.J."/>
            <person name="Walther G."/>
            <person name="Guthke R."/>
            <person name="Brakhage A.A."/>
            <person name="Valiante V."/>
        </authorList>
    </citation>
    <scope>NUCLEOTIDE SEQUENCE [LARGE SCALE GENOMIC DNA]</scope>
    <source>
        <strain evidence="5">MG11</strain>
    </source>
</reference>
<feature type="region of interest" description="Disordered" evidence="2">
    <location>
        <begin position="1"/>
        <end position="47"/>
    </location>
</feature>
<gene>
    <name evidence="4" type="ORF">PMG11_11202</name>
</gene>
<protein>
    <recommendedName>
        <fullName evidence="3">C2H2-type domain-containing protein</fullName>
    </recommendedName>
</protein>
<evidence type="ECO:0000259" key="3">
    <source>
        <dbReference type="PROSITE" id="PS50157"/>
    </source>
</evidence>
<feature type="compositionally biased region" description="Basic and acidic residues" evidence="2">
    <location>
        <begin position="227"/>
        <end position="248"/>
    </location>
</feature>
<name>A0A0F7U157_PENBI</name>